<sequence length="1334" mass="137360">MVAGGNPSTTPNPGFEFEVVLASNFEVSIYDHRGKPSGGGKIWSGSADQFSQRAVAASTYSNNPDYFYDFYVPLSAFPTTGPDLLTASTPLRMSGITITSAQSGITGSVSDVGGVNFASYNYSKQAAWNALINTFPATSLNQLRAGEFPKIAATPPVVSSLIQANSTSISGTSAEAAGSLITVFRNGTSIGTTTVSANGTWTLSGLSSTMLQSGNIITATVTPSNKTVSALSAPVTVVAGICTSTPAPVLTGLTGGTGNTTRQFVGSTTLNQRQRITIYNTSGTVIGTHEFTPSGAGPTYSWTTPAFSVNESNYYATAIPLSTTNAVSGCESLRSNQLCFRNGQNPGVNTETVSITSVTYDNTSFNSTNSATWFEAPANLTTISGTVAATASVTNTTVVLFINAVEQSQRMAITTSTTAATNWSITIPAGTLKPSDIVNVRTTRTLTGGGNISCPNSFSSASNLLTVQATTTPPTINAPDCGRITTLTGTSAEPAGTVLQFYTGGTAGARNGTLVTQSGNTTPITATVTAQGTWVANFSPAAGGGIPAGTTVTARAKAPRKVRSVNSASVSGALPLPIPAGATFTINPITAPASTIDLVNITGTGPASTSTMTYEVSLNVDGTLYPAVATTASGTWELRGLSGLEIFPGAVVTATFTNGASACPSAPITSTVQCRALTSTFTTTLSASSICYNGTVNVTLGGSEKGVSYVITNNGVPTGASVLGTGGPLTLTSGPLSASSSTLSVRAVVPGSTCPPVTGIGGNKSVTVLTAPAQPTSLAASVPSGCSSVTTNVTLNGPSANTTYQLINRNTGATLSPSVTVGPSAPSSITLASNLTLYATTELGVLITPSGNQCTSLSDRTTTVTVNQGPLLRRAVTIDKPTPCAGEQVNISVATEFNSTYTYTIRDDAGIQVGTSFTGTGEIVSRTTSYPNGITSSRNFYVEVTGGCASSPVRLATTVTATPSSTPVTANAGSNQTVCGLVTLNANNASPGVGTWTKTGGPAGGTITEPMNPRTTVTGLPSGVHTFTWTIVTSCGQSTPVTSQSSVSVTVNCPAEYIITPPRFVNEYKAGDILATATDSDGGIRSAAVAIGTLPTWAELQSNGNIVIRQGTPPTPGEFSFTVRTTDATGSTTDSPLTIRIYGQAPIIVPLPVELVYFTATVRNNQAHLEWLTASELDNDRFEVERSLDARSFEKVGTVKGKGTTSLETKYTFTDRTPVQGTVYYRLKQVDTDGQFAYSNVIAVNAKGLARELATQAYPNPFQDVIKVTLMAPEAQEAVMTIYDMNGRRVMNKDVQLDAGVNRLELNLEQLQSGMYILKVVGQGMESTNRIMKN</sequence>
<dbReference type="Proteomes" id="UP000187181">
    <property type="component" value="Unassembled WGS sequence"/>
</dbReference>
<name>A0A1R3W7L8_9BACT</name>
<gene>
    <name evidence="2" type="ORF">SAMN05444128_0019</name>
</gene>
<proteinExistence type="predicted"/>
<reference evidence="3" key="1">
    <citation type="submission" date="2017-01" db="EMBL/GenBank/DDBJ databases">
        <authorList>
            <person name="Varghese N."/>
            <person name="Submissions S."/>
        </authorList>
    </citation>
    <scope>NUCLEOTIDE SEQUENCE [LARGE SCALE GENOMIC DNA]</scope>
    <source>
        <strain evidence="3">LP100</strain>
    </source>
</reference>
<dbReference type="Pfam" id="PF18962">
    <property type="entry name" value="Por_Secre_tail"/>
    <property type="match status" value="1"/>
</dbReference>
<dbReference type="STRING" id="1317125.SAMN05444128_0019"/>
<keyword evidence="3" id="KW-1185">Reference proteome</keyword>
<protein>
    <submittedName>
        <fullName evidence="2">Por secretion system C-terminal sorting domain-containing protein</fullName>
    </submittedName>
</protein>
<dbReference type="InterPro" id="IPR026444">
    <property type="entry name" value="Secre_tail"/>
</dbReference>
<accession>A0A1R3W7L8</accession>
<organism evidence="2 3">
    <name type="scientific">Pontibacter indicus</name>
    <dbReference type="NCBI Taxonomy" id="1317125"/>
    <lineage>
        <taxon>Bacteria</taxon>
        <taxon>Pseudomonadati</taxon>
        <taxon>Bacteroidota</taxon>
        <taxon>Cytophagia</taxon>
        <taxon>Cytophagales</taxon>
        <taxon>Hymenobacteraceae</taxon>
        <taxon>Pontibacter</taxon>
    </lineage>
</organism>
<dbReference type="EMBL" id="FTPP01000001">
    <property type="protein sequence ID" value="SIT73704.1"/>
    <property type="molecule type" value="Genomic_DNA"/>
</dbReference>
<feature type="domain" description="Secretion system C-terminal sorting" evidence="1">
    <location>
        <begin position="1258"/>
        <end position="1330"/>
    </location>
</feature>
<dbReference type="NCBIfam" id="TIGR04183">
    <property type="entry name" value="Por_Secre_tail"/>
    <property type="match status" value="1"/>
</dbReference>
<evidence type="ECO:0000313" key="3">
    <source>
        <dbReference type="Proteomes" id="UP000187181"/>
    </source>
</evidence>
<dbReference type="Gene3D" id="2.60.40.10">
    <property type="entry name" value="Immunoglobulins"/>
    <property type="match status" value="2"/>
</dbReference>
<dbReference type="InterPro" id="IPR013783">
    <property type="entry name" value="Ig-like_fold"/>
</dbReference>
<evidence type="ECO:0000313" key="2">
    <source>
        <dbReference type="EMBL" id="SIT73704.1"/>
    </source>
</evidence>
<evidence type="ECO:0000259" key="1">
    <source>
        <dbReference type="Pfam" id="PF18962"/>
    </source>
</evidence>